<organism evidence="4 5">
    <name type="scientific">Allacma fusca</name>
    <dbReference type="NCBI Taxonomy" id="39272"/>
    <lineage>
        <taxon>Eukaryota</taxon>
        <taxon>Metazoa</taxon>
        <taxon>Ecdysozoa</taxon>
        <taxon>Arthropoda</taxon>
        <taxon>Hexapoda</taxon>
        <taxon>Collembola</taxon>
        <taxon>Symphypleona</taxon>
        <taxon>Sminthuridae</taxon>
        <taxon>Allacma</taxon>
    </lineage>
</organism>
<keyword evidence="1" id="KW-0479">Metal-binding</keyword>
<dbReference type="InterPro" id="IPR013087">
    <property type="entry name" value="Znf_C2H2_type"/>
</dbReference>
<evidence type="ECO:0000256" key="2">
    <source>
        <dbReference type="SAM" id="Coils"/>
    </source>
</evidence>
<protein>
    <recommendedName>
        <fullName evidence="3">C2H2-type domain-containing protein</fullName>
    </recommendedName>
</protein>
<reference evidence="4" key="1">
    <citation type="submission" date="2021-06" db="EMBL/GenBank/DDBJ databases">
        <authorList>
            <person name="Hodson N. C."/>
            <person name="Mongue J. A."/>
            <person name="Jaron S. K."/>
        </authorList>
    </citation>
    <scope>NUCLEOTIDE SEQUENCE</scope>
</reference>
<comment type="caution">
    <text evidence="4">The sequence shown here is derived from an EMBL/GenBank/DDBJ whole genome shotgun (WGS) entry which is preliminary data.</text>
</comment>
<keyword evidence="1" id="KW-0863">Zinc-finger</keyword>
<keyword evidence="1" id="KW-0862">Zinc</keyword>
<proteinExistence type="predicted"/>
<dbReference type="Pfam" id="PF00096">
    <property type="entry name" value="zf-C2H2"/>
    <property type="match status" value="1"/>
</dbReference>
<dbReference type="PROSITE" id="PS50157">
    <property type="entry name" value="ZINC_FINGER_C2H2_2"/>
    <property type="match status" value="2"/>
</dbReference>
<accession>A0A8J2NRM6</accession>
<evidence type="ECO:0000256" key="1">
    <source>
        <dbReference type="PROSITE-ProRule" id="PRU00042"/>
    </source>
</evidence>
<dbReference type="AlphaFoldDB" id="A0A8J2NRM6"/>
<sequence length="374" mass="38788">MSKQLQSIATALERQIIQTQQEKDKLQQEFSERLFHIHRELSDTSIQFQFLGELDVDAPEDMVVEPDDAVVVLGGHVGGIPIVNRGQVARRGRRSGGSRPFVSDTWRRRLEGPKLEMRSPVRGEVVGRAAIGDADVVDGAEAVGVAGRAEMLVEFGWDEVDGRVVVGEVVEVAGGGEVGEAVDVAGLVEVDAAVEVGGCSENGEVVVVAGGGEFGELVVVAGGGEFGELVVVVGGGEFGDVVGRGEVDEAVDVAGLVDVDAAIKVGGGSEHGEAVGAVEMAGGAAVGATGRAEVAGRTEATGWADSAGRTEATGRAEAGTGTVNTCPACGRAFRSRSATSQHFPTHEERRRCPGCPVSFATNNSLGKHRRRYGH</sequence>
<keyword evidence="5" id="KW-1185">Reference proteome</keyword>
<dbReference type="PROSITE" id="PS00028">
    <property type="entry name" value="ZINC_FINGER_C2H2_1"/>
    <property type="match status" value="2"/>
</dbReference>
<keyword evidence="2" id="KW-0175">Coiled coil</keyword>
<evidence type="ECO:0000313" key="5">
    <source>
        <dbReference type="Proteomes" id="UP000708208"/>
    </source>
</evidence>
<evidence type="ECO:0000259" key="3">
    <source>
        <dbReference type="PROSITE" id="PS50157"/>
    </source>
</evidence>
<evidence type="ECO:0000313" key="4">
    <source>
        <dbReference type="EMBL" id="CAG7659863.1"/>
    </source>
</evidence>
<feature type="domain" description="C2H2-type" evidence="3">
    <location>
        <begin position="324"/>
        <end position="351"/>
    </location>
</feature>
<dbReference type="Proteomes" id="UP000708208">
    <property type="component" value="Unassembled WGS sequence"/>
</dbReference>
<feature type="domain" description="C2H2-type" evidence="3">
    <location>
        <begin position="350"/>
        <end position="374"/>
    </location>
</feature>
<name>A0A8J2NRM6_9HEXA</name>
<feature type="coiled-coil region" evidence="2">
    <location>
        <begin position="2"/>
        <end position="29"/>
    </location>
</feature>
<dbReference type="EMBL" id="CAJVCH010007182">
    <property type="protein sequence ID" value="CAG7659863.1"/>
    <property type="molecule type" value="Genomic_DNA"/>
</dbReference>
<dbReference type="GO" id="GO:0008270">
    <property type="term" value="F:zinc ion binding"/>
    <property type="evidence" value="ECO:0007669"/>
    <property type="project" value="UniProtKB-KW"/>
</dbReference>
<gene>
    <name evidence="4" type="ORF">AFUS01_LOCUS1291</name>
</gene>